<dbReference type="InterPro" id="IPR036396">
    <property type="entry name" value="Cyt_P450_sf"/>
</dbReference>
<evidence type="ECO:0000313" key="8">
    <source>
        <dbReference type="EMBL" id="KAK7744216.1"/>
    </source>
</evidence>
<proteinExistence type="inferred from homology"/>
<dbReference type="AlphaFoldDB" id="A0AAN9YHI5"/>
<dbReference type="SUPFAM" id="SSF48264">
    <property type="entry name" value="Cytochrome P450"/>
    <property type="match status" value="1"/>
</dbReference>
<dbReference type="Gene3D" id="1.10.630.10">
    <property type="entry name" value="Cytochrome P450"/>
    <property type="match status" value="1"/>
</dbReference>
<keyword evidence="2 5" id="KW-0479">Metal-binding</keyword>
<evidence type="ECO:0000256" key="2">
    <source>
        <dbReference type="ARBA" id="ARBA00022723"/>
    </source>
</evidence>
<evidence type="ECO:0000256" key="5">
    <source>
        <dbReference type="PIRSR" id="PIRSR602401-1"/>
    </source>
</evidence>
<keyword evidence="4 5" id="KW-0408">Iron</keyword>
<dbReference type="PRINTS" id="PR00463">
    <property type="entry name" value="EP450I"/>
</dbReference>
<dbReference type="InterPro" id="IPR017972">
    <property type="entry name" value="Cyt_P450_CS"/>
</dbReference>
<dbReference type="InterPro" id="IPR001128">
    <property type="entry name" value="Cyt_P450"/>
</dbReference>
<evidence type="ECO:0000313" key="9">
    <source>
        <dbReference type="Proteomes" id="UP001320245"/>
    </source>
</evidence>
<evidence type="ECO:0000256" key="3">
    <source>
        <dbReference type="ARBA" id="ARBA00023002"/>
    </source>
</evidence>
<comment type="similarity">
    <text evidence="1 6">Belongs to the cytochrome P450 family.</text>
</comment>
<dbReference type="Pfam" id="PF00067">
    <property type="entry name" value="p450"/>
    <property type="match status" value="1"/>
</dbReference>
<dbReference type="EMBL" id="JAJSPL020000011">
    <property type="protein sequence ID" value="KAK7744216.1"/>
    <property type="molecule type" value="Genomic_DNA"/>
</dbReference>
<dbReference type="Proteomes" id="UP001320245">
    <property type="component" value="Unassembled WGS sequence"/>
</dbReference>
<protein>
    <recommendedName>
        <fullName evidence="10">Cytochrome P450</fullName>
    </recommendedName>
</protein>
<comment type="caution">
    <text evidence="8">The sequence shown here is derived from an EMBL/GenBank/DDBJ whole genome shotgun (WGS) entry which is preliminary data.</text>
</comment>
<feature type="region of interest" description="Disordered" evidence="7">
    <location>
        <begin position="224"/>
        <end position="246"/>
    </location>
</feature>
<feature type="compositionally biased region" description="Polar residues" evidence="7">
    <location>
        <begin position="229"/>
        <end position="241"/>
    </location>
</feature>
<reference evidence="8 9" key="1">
    <citation type="journal article" date="2023" name="PLoS ONE">
        <title>Cytospora paraplurivora sp. nov. isolated from orchards with fruit tree decline syndrome in Ontario, Canada.</title>
        <authorList>
            <person name="Ilyukhin E."/>
            <person name="Nguyen H.D.T."/>
            <person name="Castle A.J."/>
            <person name="Ellouze W."/>
        </authorList>
    </citation>
    <scope>NUCLEOTIDE SEQUENCE [LARGE SCALE GENOMIC DNA]</scope>
    <source>
        <strain evidence="8 9">FDS-564</strain>
    </source>
</reference>
<comment type="cofactor">
    <cofactor evidence="5">
        <name>heme</name>
        <dbReference type="ChEBI" id="CHEBI:30413"/>
    </cofactor>
</comment>
<keyword evidence="6" id="KW-0503">Monooxygenase</keyword>
<evidence type="ECO:0000256" key="7">
    <source>
        <dbReference type="SAM" id="MobiDB-lite"/>
    </source>
</evidence>
<dbReference type="PROSITE" id="PS00086">
    <property type="entry name" value="CYTOCHROME_P450"/>
    <property type="match status" value="1"/>
</dbReference>
<keyword evidence="9" id="KW-1185">Reference proteome</keyword>
<evidence type="ECO:0008006" key="10">
    <source>
        <dbReference type="Google" id="ProtNLM"/>
    </source>
</evidence>
<dbReference type="GO" id="GO:0004497">
    <property type="term" value="F:monooxygenase activity"/>
    <property type="evidence" value="ECO:0007669"/>
    <property type="project" value="UniProtKB-KW"/>
</dbReference>
<keyword evidence="5 6" id="KW-0349">Heme</keyword>
<dbReference type="InterPro" id="IPR002401">
    <property type="entry name" value="Cyt_P450_E_grp-I"/>
</dbReference>
<evidence type="ECO:0000256" key="4">
    <source>
        <dbReference type="ARBA" id="ARBA00023004"/>
    </source>
</evidence>
<organism evidence="8 9">
    <name type="scientific">Cytospora paraplurivora</name>
    <dbReference type="NCBI Taxonomy" id="2898453"/>
    <lineage>
        <taxon>Eukaryota</taxon>
        <taxon>Fungi</taxon>
        <taxon>Dikarya</taxon>
        <taxon>Ascomycota</taxon>
        <taxon>Pezizomycotina</taxon>
        <taxon>Sordariomycetes</taxon>
        <taxon>Sordariomycetidae</taxon>
        <taxon>Diaporthales</taxon>
        <taxon>Cytosporaceae</taxon>
        <taxon>Cytospora</taxon>
    </lineage>
</organism>
<name>A0AAN9YHI5_9PEZI</name>
<accession>A0AAN9YHI5</accession>
<dbReference type="PRINTS" id="PR00385">
    <property type="entry name" value="P450"/>
</dbReference>
<evidence type="ECO:0000256" key="1">
    <source>
        <dbReference type="ARBA" id="ARBA00010617"/>
    </source>
</evidence>
<evidence type="ECO:0000256" key="6">
    <source>
        <dbReference type="RuleBase" id="RU000461"/>
    </source>
</evidence>
<dbReference type="PANTHER" id="PTHR24296">
    <property type="entry name" value="CYTOCHROME P450"/>
    <property type="match status" value="1"/>
</dbReference>
<dbReference type="GO" id="GO:0005506">
    <property type="term" value="F:iron ion binding"/>
    <property type="evidence" value="ECO:0007669"/>
    <property type="project" value="InterPro"/>
</dbReference>
<dbReference type="GO" id="GO:0020037">
    <property type="term" value="F:heme binding"/>
    <property type="evidence" value="ECO:0007669"/>
    <property type="project" value="InterPro"/>
</dbReference>
<sequence length="520" mass="57518">MAKLFSWFARCERIFGHETFELYVPSLPPGVVINDPVNLEYVFKNEGTFSKGEFVKQPLWDLFGRQSDAEMRENSLLTFEAIIGQGIINSDGQLWKVQRKAGMAFLNTKNLQVLTDVALPQYLSQSIKYLKAAAGGCQEVDLQAVFHEITTQLMGKMAYNPEQMDMHADDNFAVAFDYASGATAERVQNPLWRVTEVFFGAGLRRSVAVVKAFGKRIVDSAVEERQKGQRQAVSKETNGESGRSERLDQISGSLIHALLDSLDDREMVADAALNYLSAGRDTTAQALTWTLHLLMHNHFATARIRQEVQQLLQRNGAQYGLSKPLPSNPTLLPIDPALLTTTSMPYTLAVFNEALRLYPPIPFEIRQAQVPTTLPDGTFLPKDSIVVWCLWATNRSRLTWGEDADLFRPERWLASEAPAGADTDAGGVGGDGGGRVRLVQKSPSEFPVFNGGPRACMGRKMAELIAVQVIASVVWAFEFVPAYEGRERSSKSSLTLPMEGGLPVLVKTRSQVGIGDDDER</sequence>
<keyword evidence="3 6" id="KW-0560">Oxidoreductase</keyword>
<dbReference type="GO" id="GO:0016705">
    <property type="term" value="F:oxidoreductase activity, acting on paired donors, with incorporation or reduction of molecular oxygen"/>
    <property type="evidence" value="ECO:0007669"/>
    <property type="project" value="InterPro"/>
</dbReference>
<gene>
    <name evidence="8" type="ORF">SLS53_003737</name>
</gene>
<feature type="binding site" description="axial binding residue" evidence="5">
    <location>
        <position position="456"/>
    </location>
    <ligand>
        <name>heme</name>
        <dbReference type="ChEBI" id="CHEBI:30413"/>
    </ligand>
    <ligandPart>
        <name>Fe</name>
        <dbReference type="ChEBI" id="CHEBI:18248"/>
    </ligandPart>
</feature>
<dbReference type="GO" id="GO:0006629">
    <property type="term" value="P:lipid metabolic process"/>
    <property type="evidence" value="ECO:0007669"/>
    <property type="project" value="UniProtKB-ARBA"/>
</dbReference>